<evidence type="ECO:0000256" key="2">
    <source>
        <dbReference type="SAM" id="Phobius"/>
    </source>
</evidence>
<reference evidence="3 4" key="1">
    <citation type="submission" date="2024-07" db="EMBL/GenBank/DDBJ databases">
        <title>Section-level genome sequencing and comparative genomics of Aspergillus sections Usti and Cavernicolus.</title>
        <authorList>
            <consortium name="Lawrence Berkeley National Laboratory"/>
            <person name="Nybo J.L."/>
            <person name="Vesth T.C."/>
            <person name="Theobald S."/>
            <person name="Frisvad J.C."/>
            <person name="Larsen T.O."/>
            <person name="Kjaerboelling I."/>
            <person name="Rothschild-Mancinelli K."/>
            <person name="Lyhne E.K."/>
            <person name="Kogle M.E."/>
            <person name="Barry K."/>
            <person name="Clum A."/>
            <person name="Na H."/>
            <person name="Ledsgaard L."/>
            <person name="Lin J."/>
            <person name="Lipzen A."/>
            <person name="Kuo A."/>
            <person name="Riley R."/>
            <person name="Mondo S."/>
            <person name="LaButti K."/>
            <person name="Haridas S."/>
            <person name="Pangalinan J."/>
            <person name="Salamov A.A."/>
            <person name="Simmons B.A."/>
            <person name="Magnuson J.K."/>
            <person name="Chen J."/>
            <person name="Drula E."/>
            <person name="Henrissat B."/>
            <person name="Wiebenga A."/>
            <person name="Lubbers R.J."/>
            <person name="Gomes A.C."/>
            <person name="Makela M.R."/>
            <person name="Stajich J."/>
            <person name="Grigoriev I.V."/>
            <person name="Mortensen U.H."/>
            <person name="De vries R.P."/>
            <person name="Baker S.E."/>
            <person name="Andersen M.R."/>
        </authorList>
    </citation>
    <scope>NUCLEOTIDE SEQUENCE [LARGE SCALE GENOMIC DNA]</scope>
    <source>
        <strain evidence="3 4">CBS 600.67</strain>
    </source>
</reference>
<evidence type="ECO:0000313" key="4">
    <source>
        <dbReference type="Proteomes" id="UP001610335"/>
    </source>
</evidence>
<dbReference type="Proteomes" id="UP001610335">
    <property type="component" value="Unassembled WGS sequence"/>
</dbReference>
<keyword evidence="2" id="KW-0812">Transmembrane</keyword>
<organism evidence="3 4">
    <name type="scientific">Aspergillus cavernicola</name>
    <dbReference type="NCBI Taxonomy" id="176166"/>
    <lineage>
        <taxon>Eukaryota</taxon>
        <taxon>Fungi</taxon>
        <taxon>Dikarya</taxon>
        <taxon>Ascomycota</taxon>
        <taxon>Pezizomycotina</taxon>
        <taxon>Eurotiomycetes</taxon>
        <taxon>Eurotiomycetidae</taxon>
        <taxon>Eurotiales</taxon>
        <taxon>Aspergillaceae</taxon>
        <taxon>Aspergillus</taxon>
        <taxon>Aspergillus subgen. Nidulantes</taxon>
    </lineage>
</organism>
<gene>
    <name evidence="3" type="ORF">BDW59DRAFT_149474</name>
</gene>
<sequence length="111" mass="11795">MKAFTSPTTPSNFETSTPAADAGPRPHAPIASSPLVLFPQCRRFQSSDSLPPSPIGSLLFLTSSAHEHQGRPISNPCVTAPTESLTSRTSVAIVGFGSFWPLLLLFVVIFV</sequence>
<keyword evidence="2" id="KW-0472">Membrane</keyword>
<feature type="transmembrane region" description="Helical" evidence="2">
    <location>
        <begin position="91"/>
        <end position="110"/>
    </location>
</feature>
<feature type="compositionally biased region" description="Polar residues" evidence="1">
    <location>
        <begin position="1"/>
        <end position="18"/>
    </location>
</feature>
<comment type="caution">
    <text evidence="3">The sequence shown here is derived from an EMBL/GenBank/DDBJ whole genome shotgun (WGS) entry which is preliminary data.</text>
</comment>
<protein>
    <submittedName>
        <fullName evidence="3">Uncharacterized protein</fullName>
    </submittedName>
</protein>
<evidence type="ECO:0000256" key="1">
    <source>
        <dbReference type="SAM" id="MobiDB-lite"/>
    </source>
</evidence>
<accession>A0ABR4I3H9</accession>
<feature type="region of interest" description="Disordered" evidence="1">
    <location>
        <begin position="1"/>
        <end position="28"/>
    </location>
</feature>
<name>A0ABR4I3H9_9EURO</name>
<evidence type="ECO:0000313" key="3">
    <source>
        <dbReference type="EMBL" id="KAL2822319.1"/>
    </source>
</evidence>
<proteinExistence type="predicted"/>
<keyword evidence="2" id="KW-1133">Transmembrane helix</keyword>
<dbReference type="EMBL" id="JBFXLS010000058">
    <property type="protein sequence ID" value="KAL2822319.1"/>
    <property type="molecule type" value="Genomic_DNA"/>
</dbReference>
<keyword evidence="4" id="KW-1185">Reference proteome</keyword>